<evidence type="ECO:0000259" key="3">
    <source>
        <dbReference type="Pfam" id="PF00263"/>
    </source>
</evidence>
<comment type="similarity">
    <text evidence="1">Belongs to the bacterial secretin family.</text>
</comment>
<evidence type="ECO:0000313" key="5">
    <source>
        <dbReference type="Proteomes" id="UP001155241"/>
    </source>
</evidence>
<comment type="caution">
    <text evidence="4">The sequence shown here is derived from an EMBL/GenBank/DDBJ whole genome shotgun (WGS) entry which is preliminary data.</text>
</comment>
<sequence>MRLAIALALVSTGLFSLTSEADEPAILPAPAVEVLSTSAPTPEVLPSPVAKQFVIKCELYAQDAKSETKLVSAPHIVVTDGQEGHIATEAERPFVTAVRPGESGEVKPVVTRIREGTTGKVTVQTLDDEHAHVDVSFSVSNVARTDVLEGSPEGGPATQAPMLKTSAWRVVRTLELGETIEIRDTKSGEEAGRLVAKLTVDSIGADEAAITPIGATEPGAAEVIAQEVFTEVYVVDDLLEDYAKELPTEKLQHTDFVLVMDLILQEAVVEWTDETAMRCYPEKRALVISQTREGHREIKSALQDKRNHVAAAKALLRR</sequence>
<feature type="domain" description="Type II/III secretion system secretin-like" evidence="3">
    <location>
        <begin position="63"/>
        <end position="165"/>
    </location>
</feature>
<accession>A0A9X2JKD2</accession>
<organism evidence="4 5">
    <name type="scientific">Aeoliella straminimaris</name>
    <dbReference type="NCBI Taxonomy" id="2954799"/>
    <lineage>
        <taxon>Bacteria</taxon>
        <taxon>Pseudomonadati</taxon>
        <taxon>Planctomycetota</taxon>
        <taxon>Planctomycetia</taxon>
        <taxon>Pirellulales</taxon>
        <taxon>Lacipirellulaceae</taxon>
        <taxon>Aeoliella</taxon>
    </lineage>
</organism>
<name>A0A9X2JKD2_9BACT</name>
<dbReference type="GO" id="GO:0009306">
    <property type="term" value="P:protein secretion"/>
    <property type="evidence" value="ECO:0007669"/>
    <property type="project" value="InterPro"/>
</dbReference>
<evidence type="ECO:0000313" key="4">
    <source>
        <dbReference type="EMBL" id="MCO6048118.1"/>
    </source>
</evidence>
<reference evidence="4" key="1">
    <citation type="submission" date="2022-06" db="EMBL/GenBank/DDBJ databases">
        <title>Aeoliella straminimaris, a novel planctomycete from sediments.</title>
        <authorList>
            <person name="Vitorino I.R."/>
            <person name="Lage O.M."/>
        </authorList>
    </citation>
    <scope>NUCLEOTIDE SEQUENCE</scope>
    <source>
        <strain evidence="4">ICT_H6.2</strain>
    </source>
</reference>
<dbReference type="Pfam" id="PF00263">
    <property type="entry name" value="Secretin"/>
    <property type="match status" value="1"/>
</dbReference>
<dbReference type="AlphaFoldDB" id="A0A9X2JKD2"/>
<keyword evidence="2" id="KW-0732">Signal</keyword>
<dbReference type="InterPro" id="IPR004846">
    <property type="entry name" value="T2SS/T3SS_dom"/>
</dbReference>
<proteinExistence type="inferred from homology"/>
<feature type="chain" id="PRO_5040911671" evidence="2">
    <location>
        <begin position="22"/>
        <end position="318"/>
    </location>
</feature>
<keyword evidence="5" id="KW-1185">Reference proteome</keyword>
<dbReference type="Proteomes" id="UP001155241">
    <property type="component" value="Unassembled WGS sequence"/>
</dbReference>
<evidence type="ECO:0000256" key="2">
    <source>
        <dbReference type="SAM" id="SignalP"/>
    </source>
</evidence>
<feature type="signal peptide" evidence="2">
    <location>
        <begin position="1"/>
        <end position="21"/>
    </location>
</feature>
<gene>
    <name evidence="4" type="ORF">NG895_29845</name>
</gene>
<dbReference type="EMBL" id="JAMXLR010000095">
    <property type="protein sequence ID" value="MCO6048118.1"/>
    <property type="molecule type" value="Genomic_DNA"/>
</dbReference>
<dbReference type="RefSeq" id="WP_252856231.1">
    <property type="nucleotide sequence ID" value="NZ_JAMXLR010000095.1"/>
</dbReference>
<evidence type="ECO:0000256" key="1">
    <source>
        <dbReference type="RuleBase" id="RU004003"/>
    </source>
</evidence>
<protein>
    <submittedName>
        <fullName evidence="4">Type II and III secretion system protein</fullName>
    </submittedName>
</protein>